<evidence type="ECO:0000313" key="2">
    <source>
        <dbReference type="EMBL" id="PHK01012.1"/>
    </source>
</evidence>
<sequence>MTKMQQVLELAHNAGAIRAKDAEAKGIHRDYLKRLEQQGLLIRSARGIYTSTLAEITESHSLVEAVKRVPHGVICLLSALSFYELTTQAPFEVWLAIPQKARAPKEDILPLRIVYMSGKALESGIEEYEIEGVRVPVYCPAKTVVDCFKFRNKIGLDVALEALRECLKERRCTIDEIWHYAKICRMQNVMRPYLESLG</sequence>
<protein>
    <submittedName>
        <fullName evidence="2">Transcriptional regulator</fullName>
    </submittedName>
</protein>
<comment type="caution">
    <text evidence="2">The sequence shown here is derived from an EMBL/GenBank/DDBJ whole genome shotgun (WGS) entry which is preliminary data.</text>
</comment>
<evidence type="ECO:0000259" key="1">
    <source>
        <dbReference type="Pfam" id="PF13338"/>
    </source>
</evidence>
<dbReference type="Pfam" id="PF13338">
    <property type="entry name" value="AbiEi_4"/>
    <property type="match status" value="1"/>
</dbReference>
<dbReference type="EMBL" id="LAHD01000076">
    <property type="protein sequence ID" value="PHK01012.1"/>
    <property type="molecule type" value="Genomic_DNA"/>
</dbReference>
<organism evidence="2 3">
    <name type="scientific">Nostoc linckia z8</name>
    <dbReference type="NCBI Taxonomy" id="1628746"/>
    <lineage>
        <taxon>Bacteria</taxon>
        <taxon>Bacillati</taxon>
        <taxon>Cyanobacteriota</taxon>
        <taxon>Cyanophyceae</taxon>
        <taxon>Nostocales</taxon>
        <taxon>Nostocaceae</taxon>
        <taxon>Nostoc</taxon>
    </lineage>
</organism>
<proteinExistence type="predicted"/>
<dbReference type="AlphaFoldDB" id="A0A9Q5Z993"/>
<dbReference type="InterPro" id="IPR025159">
    <property type="entry name" value="AbiEi_N"/>
</dbReference>
<reference evidence="2 3" key="1">
    <citation type="submission" date="2015-02" db="EMBL/GenBank/DDBJ databases">
        <title>Nostoc linckia genome annotation.</title>
        <authorList>
            <person name="Zhou Z."/>
        </authorList>
    </citation>
    <scope>NUCLEOTIDE SEQUENCE [LARGE SCALE GENOMIC DNA]</scope>
    <source>
        <strain evidence="3">z8</strain>
    </source>
</reference>
<evidence type="ECO:0000313" key="3">
    <source>
        <dbReference type="Proteomes" id="UP000222310"/>
    </source>
</evidence>
<dbReference type="RefSeq" id="WP_099070582.1">
    <property type="nucleotide sequence ID" value="NZ_LAHD01000076.1"/>
</dbReference>
<gene>
    <name evidence="2" type="ORF">VF08_22975</name>
</gene>
<accession>A0A9Q5Z993</accession>
<dbReference type="Proteomes" id="UP000222310">
    <property type="component" value="Unassembled WGS sequence"/>
</dbReference>
<dbReference type="GeneID" id="57097994"/>
<name>A0A9Q5Z993_NOSLI</name>
<feature type="domain" description="AbiEi antitoxin N-terminal" evidence="1">
    <location>
        <begin position="5"/>
        <end position="50"/>
    </location>
</feature>